<evidence type="ECO:0000313" key="5">
    <source>
        <dbReference type="EMBL" id="RFC64396.1"/>
    </source>
</evidence>
<dbReference type="Pfam" id="PF00239">
    <property type="entry name" value="Resolvase"/>
    <property type="match status" value="1"/>
</dbReference>
<dbReference type="EMBL" id="QURL01000003">
    <property type="protein sequence ID" value="RFC64396.1"/>
    <property type="molecule type" value="Genomic_DNA"/>
</dbReference>
<dbReference type="GO" id="GO:0015074">
    <property type="term" value="P:DNA integration"/>
    <property type="evidence" value="ECO:0007669"/>
    <property type="project" value="UniProtKB-KW"/>
</dbReference>
<keyword evidence="6" id="KW-1185">Reference proteome</keyword>
<evidence type="ECO:0000256" key="2">
    <source>
        <dbReference type="ARBA" id="ARBA00023125"/>
    </source>
</evidence>
<dbReference type="CDD" id="cd03768">
    <property type="entry name" value="SR_ResInv"/>
    <property type="match status" value="1"/>
</dbReference>
<evidence type="ECO:0000256" key="3">
    <source>
        <dbReference type="ARBA" id="ARBA00023172"/>
    </source>
</evidence>
<dbReference type="OrthoDB" id="9800103at2"/>
<dbReference type="PANTHER" id="PTHR30461:SF2">
    <property type="entry name" value="SERINE RECOMBINASE PINE-RELATED"/>
    <property type="match status" value="1"/>
</dbReference>
<sequence>MQTTENQLGEIRAAGFDLQARRVVSETVSGSHTAMERPGFAKLVDRLKAGDVLVVTKLDRLGRNAMDVRRTVDHLAEQGIRVHCLALGGVDLTSAAGRMTMGVINAVAEFERDLLIERTHAGLKRAREEGKGQRLRIVSRICCAPARPEISADVRLTISMRPSVSTTIWRLRPATLFAPSNPCFALGAGAFTLSLLTTHAVGLASRACRSRSSISARL</sequence>
<dbReference type="InterPro" id="IPR050639">
    <property type="entry name" value="SSR_resolvase"/>
</dbReference>
<dbReference type="SUPFAM" id="SSF53041">
    <property type="entry name" value="Resolvase-like"/>
    <property type="match status" value="1"/>
</dbReference>
<dbReference type="InterPro" id="IPR006119">
    <property type="entry name" value="Resolv_N"/>
</dbReference>
<dbReference type="GO" id="GO:0003677">
    <property type="term" value="F:DNA binding"/>
    <property type="evidence" value="ECO:0007669"/>
    <property type="project" value="UniProtKB-KW"/>
</dbReference>
<gene>
    <name evidence="5" type="ORF">DYI37_08765</name>
</gene>
<dbReference type="PROSITE" id="PS51736">
    <property type="entry name" value="RECOMBINASES_3"/>
    <property type="match status" value="1"/>
</dbReference>
<comment type="caution">
    <text evidence="5">The sequence shown here is derived from an EMBL/GenBank/DDBJ whole genome shotgun (WGS) entry which is preliminary data.</text>
</comment>
<reference evidence="5 6" key="1">
    <citation type="submission" date="2018-08" db="EMBL/GenBank/DDBJ databases">
        <title>Fulvimarina sp. 85, whole genome shotgun sequence.</title>
        <authorList>
            <person name="Tuo L."/>
        </authorList>
    </citation>
    <scope>NUCLEOTIDE SEQUENCE [LARGE SCALE GENOMIC DNA]</scope>
    <source>
        <strain evidence="5 6">85</strain>
    </source>
</reference>
<dbReference type="PANTHER" id="PTHR30461">
    <property type="entry name" value="DNA-INVERTASE FROM LAMBDOID PROPHAGE"/>
    <property type="match status" value="1"/>
</dbReference>
<evidence type="ECO:0000256" key="1">
    <source>
        <dbReference type="ARBA" id="ARBA00022908"/>
    </source>
</evidence>
<dbReference type="Proteomes" id="UP000264310">
    <property type="component" value="Unassembled WGS sequence"/>
</dbReference>
<evidence type="ECO:0000313" key="6">
    <source>
        <dbReference type="Proteomes" id="UP000264310"/>
    </source>
</evidence>
<dbReference type="AlphaFoldDB" id="A0A371X589"/>
<keyword evidence="3" id="KW-0233">DNA recombination</keyword>
<feature type="domain" description="Resolvase/invertase-type recombinase catalytic" evidence="4">
    <location>
        <begin position="1"/>
        <end position="130"/>
    </location>
</feature>
<dbReference type="PROSITE" id="PS00398">
    <property type="entry name" value="RECOMBINASES_2"/>
    <property type="match status" value="1"/>
</dbReference>
<name>A0A371X589_9HYPH</name>
<dbReference type="SMART" id="SM00857">
    <property type="entry name" value="Resolvase"/>
    <property type="match status" value="1"/>
</dbReference>
<keyword evidence="1" id="KW-0229">DNA integration</keyword>
<proteinExistence type="predicted"/>
<protein>
    <submittedName>
        <fullName evidence="5">Recombinase family protein</fullName>
    </submittedName>
</protein>
<keyword evidence="2" id="KW-0238">DNA-binding</keyword>
<dbReference type="GO" id="GO:0000150">
    <property type="term" value="F:DNA strand exchange activity"/>
    <property type="evidence" value="ECO:0007669"/>
    <property type="project" value="InterPro"/>
</dbReference>
<dbReference type="InterPro" id="IPR036162">
    <property type="entry name" value="Resolvase-like_N_sf"/>
</dbReference>
<organism evidence="5 6">
    <name type="scientific">Fulvimarina endophytica</name>
    <dbReference type="NCBI Taxonomy" id="2293836"/>
    <lineage>
        <taxon>Bacteria</taxon>
        <taxon>Pseudomonadati</taxon>
        <taxon>Pseudomonadota</taxon>
        <taxon>Alphaproteobacteria</taxon>
        <taxon>Hyphomicrobiales</taxon>
        <taxon>Aurantimonadaceae</taxon>
        <taxon>Fulvimarina</taxon>
    </lineage>
</organism>
<dbReference type="Gene3D" id="3.40.50.1390">
    <property type="entry name" value="Resolvase, N-terminal catalytic domain"/>
    <property type="match status" value="1"/>
</dbReference>
<evidence type="ECO:0000259" key="4">
    <source>
        <dbReference type="PROSITE" id="PS51736"/>
    </source>
</evidence>
<accession>A0A371X589</accession>
<dbReference type="InterPro" id="IPR006118">
    <property type="entry name" value="Recombinase_CS"/>
</dbReference>